<keyword evidence="4" id="KW-1185">Reference proteome</keyword>
<keyword evidence="2" id="KW-0732">Signal</keyword>
<name>A0A9P5D2D4_9HYPO</name>
<evidence type="ECO:0000313" key="3">
    <source>
        <dbReference type="EMBL" id="KAF4121366.1"/>
    </source>
</evidence>
<dbReference type="EMBL" id="JAANYQ010000013">
    <property type="protein sequence ID" value="KAF4121366.1"/>
    <property type="molecule type" value="Genomic_DNA"/>
</dbReference>
<sequence length="94" mass="9770">MRLNIVNALLILMAGCAVAAPTHDSRGQGKAAPAPAPAVVGCDGRNVNNVEATQIDFTAVDFGSTVNKVYTDAADNKVYDDGKTPSLPRSESTH</sequence>
<feature type="region of interest" description="Disordered" evidence="1">
    <location>
        <begin position="75"/>
        <end position="94"/>
    </location>
</feature>
<evidence type="ECO:0000313" key="4">
    <source>
        <dbReference type="Proteomes" id="UP000749293"/>
    </source>
</evidence>
<evidence type="ECO:0000256" key="1">
    <source>
        <dbReference type="SAM" id="MobiDB-lite"/>
    </source>
</evidence>
<proteinExistence type="predicted"/>
<gene>
    <name evidence="3" type="ORF">GMORB2_2328</name>
</gene>
<reference evidence="3" key="1">
    <citation type="submission" date="2020-03" db="EMBL/GenBank/DDBJ databases">
        <title>Site-based positive gene gene selection in Geosmithia morbida across the United States reveals a broad range of putative effectors and factors for local host and environmental adapation.</title>
        <authorList>
            <person name="Onufrak A."/>
            <person name="Murdoch R.W."/>
            <person name="Gazis R."/>
            <person name="Huff M."/>
            <person name="Staton M."/>
            <person name="Klingeman W."/>
            <person name="Hadziabdic D."/>
        </authorList>
    </citation>
    <scope>NUCLEOTIDE SEQUENCE</scope>
    <source>
        <strain evidence="3">1262</strain>
    </source>
</reference>
<dbReference type="PROSITE" id="PS51257">
    <property type="entry name" value="PROKAR_LIPOPROTEIN"/>
    <property type="match status" value="1"/>
</dbReference>
<feature type="signal peptide" evidence="2">
    <location>
        <begin position="1"/>
        <end position="19"/>
    </location>
</feature>
<dbReference type="AlphaFoldDB" id="A0A9P5D2D4"/>
<protein>
    <submittedName>
        <fullName evidence="3">Uncharacterized protein</fullName>
    </submittedName>
</protein>
<dbReference type="GeneID" id="55968558"/>
<dbReference type="RefSeq" id="XP_035320018.1">
    <property type="nucleotide sequence ID" value="XM_035464308.1"/>
</dbReference>
<feature type="chain" id="PRO_5040284509" evidence="2">
    <location>
        <begin position="20"/>
        <end position="94"/>
    </location>
</feature>
<comment type="caution">
    <text evidence="3">The sequence shown here is derived from an EMBL/GenBank/DDBJ whole genome shotgun (WGS) entry which is preliminary data.</text>
</comment>
<organism evidence="3 4">
    <name type="scientific">Geosmithia morbida</name>
    <dbReference type="NCBI Taxonomy" id="1094350"/>
    <lineage>
        <taxon>Eukaryota</taxon>
        <taxon>Fungi</taxon>
        <taxon>Dikarya</taxon>
        <taxon>Ascomycota</taxon>
        <taxon>Pezizomycotina</taxon>
        <taxon>Sordariomycetes</taxon>
        <taxon>Hypocreomycetidae</taxon>
        <taxon>Hypocreales</taxon>
        <taxon>Bionectriaceae</taxon>
        <taxon>Geosmithia</taxon>
    </lineage>
</organism>
<accession>A0A9P5D2D4</accession>
<evidence type="ECO:0000256" key="2">
    <source>
        <dbReference type="SAM" id="SignalP"/>
    </source>
</evidence>
<dbReference type="Proteomes" id="UP000749293">
    <property type="component" value="Unassembled WGS sequence"/>
</dbReference>